<dbReference type="EMBL" id="MN444870">
    <property type="protein sequence ID" value="QGH75740.1"/>
    <property type="molecule type" value="Genomic_DNA"/>
</dbReference>
<evidence type="ECO:0000313" key="2">
    <source>
        <dbReference type="EMBL" id="QGH75740.1"/>
    </source>
</evidence>
<proteinExistence type="predicted"/>
<sequence length="117" mass="12369">MTAQAKLLVIQPDGTAEVAMMDTDLRSLQGIVGGNIEGLYAGDETFLFINEEGKLNDLPQNHAATLVARNLGMQTAPWDILVGPVIFSSVDDEGETADVPGIALYAAAQLGVNLIEK</sequence>
<evidence type="ECO:0000259" key="1">
    <source>
        <dbReference type="Pfam" id="PF12957"/>
    </source>
</evidence>
<accession>A0A5Q2WEC5</accession>
<feature type="domain" description="DUF3846" evidence="1">
    <location>
        <begin position="6"/>
        <end position="105"/>
    </location>
</feature>
<dbReference type="RefSeq" id="YP_010246670.1">
    <property type="nucleotide sequence ID" value="NC_060137.1"/>
</dbReference>
<dbReference type="Proteomes" id="UP000346466">
    <property type="component" value="Segment"/>
</dbReference>
<name>A0A5Q2WEC5_9CAUD</name>
<dbReference type="GeneID" id="70081235"/>
<dbReference type="KEGG" id="vg:70081235"/>
<evidence type="ECO:0000313" key="3">
    <source>
        <dbReference type="Proteomes" id="UP000346466"/>
    </source>
</evidence>
<gene>
    <name evidence="2" type="primary">11</name>
    <name evidence="2" type="ORF">SEA_SYLEON_11</name>
</gene>
<protein>
    <recommendedName>
        <fullName evidence="1">DUF3846 domain-containing protein</fullName>
    </recommendedName>
</protein>
<reference evidence="2 3" key="1">
    <citation type="submission" date="2019-09" db="EMBL/GenBank/DDBJ databases">
        <authorList>
            <person name="Falcon-Lizardi N."/>
            <person name="Rios-Rosa Y."/>
            <person name="Rivera-Cruz A."/>
            <person name="Rivera-Espinal N.S."/>
            <person name="Rodriguez-Cotto F.E."/>
            <person name="Rosa-Flores A.N."/>
            <person name="Rubin M.R."/>
            <person name="Vazquez E."/>
            <person name="Molloy S.D."/>
            <person name="Garlena R.A."/>
            <person name="Russell D.A."/>
            <person name="Pope W.H."/>
            <person name="Jacobs-Sera D."/>
            <person name="Hatfull G.F."/>
        </authorList>
    </citation>
    <scope>NUCLEOTIDE SEQUENCE [LARGE SCALE GENOMIC DNA]</scope>
</reference>
<organism evidence="2 3">
    <name type="scientific">Gordonia phage Syleon</name>
    <dbReference type="NCBI Taxonomy" id="2653718"/>
    <lineage>
        <taxon>Viruses</taxon>
        <taxon>Duplodnaviria</taxon>
        <taxon>Heunggongvirae</taxon>
        <taxon>Uroviricota</taxon>
        <taxon>Caudoviricetes</taxon>
        <taxon>Deeyouvirinae</taxon>
        <taxon>Octobienvirus</taxon>
        <taxon>Octobienvirus syleon</taxon>
    </lineage>
</organism>
<keyword evidence="3" id="KW-1185">Reference proteome</keyword>
<dbReference type="InterPro" id="IPR024559">
    <property type="entry name" value="DUF3846"/>
</dbReference>
<dbReference type="Pfam" id="PF12957">
    <property type="entry name" value="DUF3846"/>
    <property type="match status" value="1"/>
</dbReference>